<dbReference type="Proteomes" id="UP000294508">
    <property type="component" value="Unassembled WGS sequence"/>
</dbReference>
<gene>
    <name evidence="3" type="ORF">EV652_10370</name>
</gene>
<evidence type="ECO:0000313" key="4">
    <source>
        <dbReference type="Proteomes" id="UP000294508"/>
    </source>
</evidence>
<keyword evidence="2" id="KW-1133">Transmembrane helix</keyword>
<protein>
    <submittedName>
        <fullName evidence="3">Uncharacterized protein</fullName>
    </submittedName>
</protein>
<name>A0A4R2HPB4_9ACTN</name>
<evidence type="ECO:0000313" key="3">
    <source>
        <dbReference type="EMBL" id="TCO33071.1"/>
    </source>
</evidence>
<keyword evidence="2" id="KW-0812">Transmembrane</keyword>
<comment type="caution">
    <text evidence="3">The sequence shown here is derived from an EMBL/GenBank/DDBJ whole genome shotgun (WGS) entry which is preliminary data.</text>
</comment>
<evidence type="ECO:0000256" key="2">
    <source>
        <dbReference type="SAM" id="Phobius"/>
    </source>
</evidence>
<dbReference type="EMBL" id="SLWN01000003">
    <property type="protein sequence ID" value="TCO33071.1"/>
    <property type="molecule type" value="Genomic_DNA"/>
</dbReference>
<dbReference type="RefSeq" id="WP_132208569.1">
    <property type="nucleotide sequence ID" value="NZ_SLWN01000003.1"/>
</dbReference>
<organism evidence="3 4">
    <name type="scientific">Kribbella steppae</name>
    <dbReference type="NCBI Taxonomy" id="2512223"/>
    <lineage>
        <taxon>Bacteria</taxon>
        <taxon>Bacillati</taxon>
        <taxon>Actinomycetota</taxon>
        <taxon>Actinomycetes</taxon>
        <taxon>Propionibacteriales</taxon>
        <taxon>Kribbellaceae</taxon>
        <taxon>Kribbella</taxon>
    </lineage>
</organism>
<dbReference type="AlphaFoldDB" id="A0A4R2HPB4"/>
<keyword evidence="4" id="KW-1185">Reference proteome</keyword>
<sequence>MDGSEIWAHINDSVAAAGWPLVVLTCALVFMILFRGQIGERISNIVKAKAGIVSVELDANQQANEVLGETVPEVLGRPEPKAITAGPDKPADVDGESSTVTGSAHLEGRATITASADVARASGTASDADVALAAEADDLFARREQIEDIIRASWRAGYEAAQGNESAVPPEPNIVWTGSKPAISGWNVVVRPASIRSAAAVGTPTVVQGPNEKVRRLEDEIRRLRASGVQTSKSATPDYLLYIELQDKLRRLDPNSPFA</sequence>
<keyword evidence="2" id="KW-0472">Membrane</keyword>
<accession>A0A4R2HPB4</accession>
<reference evidence="3 4" key="1">
    <citation type="journal article" date="2015" name="Stand. Genomic Sci.">
        <title>Genomic Encyclopedia of Bacterial and Archaeal Type Strains, Phase III: the genomes of soil and plant-associated and newly described type strains.</title>
        <authorList>
            <person name="Whitman W.B."/>
            <person name="Woyke T."/>
            <person name="Klenk H.P."/>
            <person name="Zhou Y."/>
            <person name="Lilburn T.G."/>
            <person name="Beck B.J."/>
            <person name="De Vos P."/>
            <person name="Vandamme P."/>
            <person name="Eisen J.A."/>
            <person name="Garrity G."/>
            <person name="Hugenholtz P."/>
            <person name="Kyrpides N.C."/>
        </authorList>
    </citation>
    <scope>NUCLEOTIDE SEQUENCE [LARGE SCALE GENOMIC DNA]</scope>
    <source>
        <strain evidence="3 4">VKM Ac-2572</strain>
    </source>
</reference>
<proteinExistence type="predicted"/>
<feature type="region of interest" description="Disordered" evidence="1">
    <location>
        <begin position="78"/>
        <end position="106"/>
    </location>
</feature>
<evidence type="ECO:0000256" key="1">
    <source>
        <dbReference type="SAM" id="MobiDB-lite"/>
    </source>
</evidence>
<feature type="transmembrane region" description="Helical" evidence="2">
    <location>
        <begin position="14"/>
        <end position="34"/>
    </location>
</feature>